<name>A0A0E2BF87_9LEPT</name>
<evidence type="ECO:0000313" key="2">
    <source>
        <dbReference type="Proteomes" id="UP000006253"/>
    </source>
</evidence>
<comment type="caution">
    <text evidence="1">The sequence shown here is derived from an EMBL/GenBank/DDBJ whole genome shotgun (WGS) entry which is preliminary data.</text>
</comment>
<dbReference type="EMBL" id="AHMY02000040">
    <property type="protein sequence ID" value="EKO15864.1"/>
    <property type="molecule type" value="Genomic_DNA"/>
</dbReference>
<accession>A0A0E2BF87</accession>
<gene>
    <name evidence="1" type="ORF">LEP1GSC081_3310</name>
</gene>
<evidence type="ECO:0000313" key="1">
    <source>
        <dbReference type="EMBL" id="EKO15864.1"/>
    </source>
</evidence>
<reference evidence="1 2" key="1">
    <citation type="submission" date="2012-10" db="EMBL/GenBank/DDBJ databases">
        <authorList>
            <person name="Harkins D.M."/>
            <person name="Durkin A.S."/>
            <person name="Brinkac L.M."/>
            <person name="Selengut J.D."/>
            <person name="Sanka R."/>
            <person name="DePew J."/>
            <person name="Purushe J."/>
            <person name="Peacock S.J."/>
            <person name="Thaipadungpanit J."/>
            <person name="Wuthiekanun V.W."/>
            <person name="Day N.P."/>
            <person name="Vinetz J.M."/>
            <person name="Sutton G.G."/>
            <person name="Nelson W.C."/>
            <person name="Fouts D.E."/>
        </authorList>
    </citation>
    <scope>NUCLEOTIDE SEQUENCE [LARGE SCALE GENOMIC DNA]</scope>
    <source>
        <strain evidence="1 2">H1</strain>
    </source>
</reference>
<dbReference type="RefSeq" id="WP_004765529.1">
    <property type="nucleotide sequence ID" value="NZ_AHMY02000040.1"/>
</dbReference>
<protein>
    <submittedName>
        <fullName evidence="1">Uncharacterized protein</fullName>
    </submittedName>
</protein>
<dbReference type="Proteomes" id="UP000006253">
    <property type="component" value="Unassembled WGS sequence"/>
</dbReference>
<sequence length="48" mass="5679">MKAFRLLKRALGAGSDNVFLKRAQEKTNVEDWLQEADQGDYNRYFKQE</sequence>
<dbReference type="AlphaFoldDB" id="A0A0E2BF87"/>
<organism evidence="1 2">
    <name type="scientific">Leptospira kirschneri str. H1</name>
    <dbReference type="NCBI Taxonomy" id="1049966"/>
    <lineage>
        <taxon>Bacteria</taxon>
        <taxon>Pseudomonadati</taxon>
        <taxon>Spirochaetota</taxon>
        <taxon>Spirochaetia</taxon>
        <taxon>Leptospirales</taxon>
        <taxon>Leptospiraceae</taxon>
        <taxon>Leptospira</taxon>
    </lineage>
</organism>
<proteinExistence type="predicted"/>